<protein>
    <submittedName>
        <fullName evidence="1">Uncharacterized protein</fullName>
    </submittedName>
</protein>
<name>A0A8J7TN53_9BACT</name>
<sequence>MAAERLDEPSLARYANDLGLSIVETEFPSQPFIVFAKTESLRASLAEIQRWSRKFVCDKGRLILLTDIELDDDEFKAIDCLVQLPDLPSRAEVIHGCVASSRSADVLLVLTDSTKSTNRRISDYAELRRSIKGIDLPAEYNDPS</sequence>
<dbReference type="EMBL" id="JAFLCK010000012">
    <property type="protein sequence ID" value="MBN8660688.1"/>
    <property type="molecule type" value="Genomic_DNA"/>
</dbReference>
<gene>
    <name evidence="1" type="ORF">J0M35_10015</name>
</gene>
<dbReference type="AlphaFoldDB" id="A0A8J7TN53"/>
<organism evidence="1 2">
    <name type="scientific">Candidatus Obscuribacter phosphatis</name>
    <dbReference type="NCBI Taxonomy" id="1906157"/>
    <lineage>
        <taxon>Bacteria</taxon>
        <taxon>Bacillati</taxon>
        <taxon>Candidatus Melainabacteria</taxon>
        <taxon>Candidatus Obscuribacterales</taxon>
        <taxon>Candidatus Obscuribacteraceae</taxon>
        <taxon>Candidatus Obscuribacter</taxon>
    </lineage>
</organism>
<evidence type="ECO:0000313" key="2">
    <source>
        <dbReference type="Proteomes" id="UP000664277"/>
    </source>
</evidence>
<comment type="caution">
    <text evidence="1">The sequence shown here is derived from an EMBL/GenBank/DDBJ whole genome shotgun (WGS) entry which is preliminary data.</text>
</comment>
<accession>A0A8J7TN53</accession>
<proteinExistence type="predicted"/>
<evidence type="ECO:0000313" key="1">
    <source>
        <dbReference type="EMBL" id="MBN8660688.1"/>
    </source>
</evidence>
<reference evidence="1" key="1">
    <citation type="submission" date="2021-02" db="EMBL/GenBank/DDBJ databases">
        <title>Genome-Resolved Metagenomics of a Microbial Community Performing Photosynthetic Biological Nutrient Removal.</title>
        <authorList>
            <person name="Mcdaniel E.A."/>
        </authorList>
    </citation>
    <scope>NUCLEOTIDE SEQUENCE</scope>
    <source>
        <strain evidence="1">UWPOB_OBS1</strain>
    </source>
</reference>
<dbReference type="Proteomes" id="UP000664277">
    <property type="component" value="Unassembled WGS sequence"/>
</dbReference>